<dbReference type="OrthoDB" id="1753036at2"/>
<reference evidence="1 2" key="1">
    <citation type="submission" date="2017-09" db="EMBL/GenBank/DDBJ databases">
        <title>Complete genome sequence of Oxytococcus suis strain ZY16052.</title>
        <authorList>
            <person name="Li F."/>
        </authorList>
    </citation>
    <scope>NUCLEOTIDE SEQUENCE [LARGE SCALE GENOMIC DNA]</scope>
    <source>
        <strain evidence="1 2">ZY16052</strain>
    </source>
</reference>
<dbReference type="EMBL" id="CP023434">
    <property type="protein sequence ID" value="AXY25308.1"/>
    <property type="molecule type" value="Genomic_DNA"/>
</dbReference>
<keyword evidence="2" id="KW-1185">Reference proteome</keyword>
<evidence type="ECO:0000313" key="2">
    <source>
        <dbReference type="Proteomes" id="UP000263232"/>
    </source>
</evidence>
<dbReference type="InterPro" id="IPR038287">
    <property type="entry name" value="Cse2_sf"/>
</dbReference>
<organism evidence="1 2">
    <name type="scientific">Suicoccus acidiformans</name>
    <dbReference type="NCBI Taxonomy" id="2036206"/>
    <lineage>
        <taxon>Bacteria</taxon>
        <taxon>Bacillati</taxon>
        <taxon>Bacillota</taxon>
        <taxon>Bacilli</taxon>
        <taxon>Lactobacillales</taxon>
        <taxon>Aerococcaceae</taxon>
        <taxon>Suicoccus</taxon>
    </lineage>
</organism>
<evidence type="ECO:0000313" key="1">
    <source>
        <dbReference type="EMBL" id="AXY25308.1"/>
    </source>
</evidence>
<dbReference type="Proteomes" id="UP000263232">
    <property type="component" value="Chromosome"/>
</dbReference>
<dbReference type="Pfam" id="PF09485">
    <property type="entry name" value="CRISPR_Cse2"/>
    <property type="match status" value="1"/>
</dbReference>
<name>A0A347WJQ1_9LACT</name>
<dbReference type="KEGG" id="abae:CL176_04460"/>
<accession>A0A347WJQ1</accession>
<sequence>MSENLDIYLIVSRILRRIESNLETSSGKAILANLRHSVGRPISESVEIWPLVFEEIPEHYLSNRGELTKEERAIISTLQLYAIHQQSKPLSVNSYDKSDSVGKALKALRQEDNQVAIDRRFNTMITASTYEELIHHLRQLIRLLRNKAPQQRLNYASLANDLYWFQRGYEESIRLRWGKAYYRGQQVKEDKGED</sequence>
<dbReference type="Gene3D" id="1.10.520.40">
    <property type="entry name" value="CRISPR-associated protein Cse2"/>
    <property type="match status" value="1"/>
</dbReference>
<protein>
    <submittedName>
        <fullName evidence="1">Type I-E CRISPR-associated protein Cse2/CasB</fullName>
    </submittedName>
</protein>
<dbReference type="NCBIfam" id="TIGR02548">
    <property type="entry name" value="casB_cse2"/>
    <property type="match status" value="1"/>
</dbReference>
<gene>
    <name evidence="1" type="primary">casB</name>
    <name evidence="1" type="ORF">CL176_04460</name>
</gene>
<dbReference type="InterPro" id="IPR013382">
    <property type="entry name" value="CRISPR-assoc_prot_Cse2"/>
</dbReference>
<dbReference type="CDD" id="cd09731">
    <property type="entry name" value="Cse2_I-E"/>
    <property type="match status" value="1"/>
</dbReference>
<proteinExistence type="predicted"/>
<dbReference type="RefSeq" id="WP_118990221.1">
    <property type="nucleotide sequence ID" value="NZ_CP023434.1"/>
</dbReference>
<dbReference type="AlphaFoldDB" id="A0A347WJQ1"/>